<dbReference type="STRING" id="667676.SAMN05192539_10695"/>
<organism evidence="3 4">
    <name type="scientific">Paraburkholderia diazotrophica</name>
    <dbReference type="NCBI Taxonomy" id="667676"/>
    <lineage>
        <taxon>Bacteria</taxon>
        <taxon>Pseudomonadati</taxon>
        <taxon>Pseudomonadota</taxon>
        <taxon>Betaproteobacteria</taxon>
        <taxon>Burkholderiales</taxon>
        <taxon>Burkholderiaceae</taxon>
        <taxon>Paraburkholderia</taxon>
    </lineage>
</organism>
<dbReference type="InterPro" id="IPR000994">
    <property type="entry name" value="Pept_M24"/>
</dbReference>
<proteinExistence type="predicted"/>
<accession>A0A1H7EHM6</accession>
<dbReference type="Pfam" id="PF00557">
    <property type="entry name" value="Peptidase_M24"/>
    <property type="match status" value="1"/>
</dbReference>
<evidence type="ECO:0000313" key="3">
    <source>
        <dbReference type="EMBL" id="SEK13473.1"/>
    </source>
</evidence>
<dbReference type="Pfam" id="PF01321">
    <property type="entry name" value="Creatinase_N"/>
    <property type="match status" value="1"/>
</dbReference>
<name>A0A1H7EHM6_9BURK</name>
<dbReference type="InterPro" id="IPR050659">
    <property type="entry name" value="Peptidase_M24B"/>
</dbReference>
<evidence type="ECO:0000259" key="1">
    <source>
        <dbReference type="Pfam" id="PF00557"/>
    </source>
</evidence>
<dbReference type="InterPro" id="IPR000587">
    <property type="entry name" value="Creatinase_N"/>
</dbReference>
<evidence type="ECO:0000259" key="2">
    <source>
        <dbReference type="Pfam" id="PF01321"/>
    </source>
</evidence>
<gene>
    <name evidence="3" type="ORF">SAMN05192539_10695</name>
</gene>
<dbReference type="Gene3D" id="3.40.350.10">
    <property type="entry name" value="Creatinase/prolidase N-terminal domain"/>
    <property type="match status" value="1"/>
</dbReference>
<dbReference type="CDD" id="cd01066">
    <property type="entry name" value="APP_MetAP"/>
    <property type="match status" value="1"/>
</dbReference>
<sequence>MAGTNVAFTTEEYRHRLARVQTEVQNRNLVGLLVHSPHNICYLAGYHTSGYFAYQVLFIPAEGEPLLLVRESERLHADVFSWLEIDHQAVYLDIEDPAVVTGKWLNKLGWTNADRAIGLEKSCFNLPVRDYEKISAAAQPNTLIDASGLVNRLRLIKSPQEVEYARRAARTVDIGMKAGLEALAVGKTELEIAAAIQEQQILAGTEYQSLPNYVSSGERIRRGHSTPTEKVIERGDLLKFEITGSVNRYHAALMRTAIMGKPSDEVLRVSELLITCQHRAFQLMKPGAVSGDVDAAVREPVLEAGLRKTYLPRIGYSLGIGFPPVSGEWEVCDFMANDTWILQPGMIFHMVVNANGISFSETMLVTESGPERLTTLPRELYVVE</sequence>
<dbReference type="Gene3D" id="3.90.230.10">
    <property type="entry name" value="Creatinase/methionine aminopeptidase superfamily"/>
    <property type="match status" value="1"/>
</dbReference>
<dbReference type="AlphaFoldDB" id="A0A1H7EHM6"/>
<reference evidence="4" key="1">
    <citation type="submission" date="2016-10" db="EMBL/GenBank/DDBJ databases">
        <authorList>
            <person name="Varghese N."/>
            <person name="Submissions S."/>
        </authorList>
    </citation>
    <scope>NUCLEOTIDE SEQUENCE [LARGE SCALE GENOMIC DNA]</scope>
    <source>
        <strain evidence="4">LMG 26031</strain>
    </source>
</reference>
<dbReference type="SUPFAM" id="SSF53092">
    <property type="entry name" value="Creatinase/prolidase N-terminal domain"/>
    <property type="match status" value="1"/>
</dbReference>
<dbReference type="InterPro" id="IPR036005">
    <property type="entry name" value="Creatinase/aminopeptidase-like"/>
</dbReference>
<dbReference type="SUPFAM" id="SSF55920">
    <property type="entry name" value="Creatinase/aminopeptidase"/>
    <property type="match status" value="1"/>
</dbReference>
<dbReference type="InterPro" id="IPR029149">
    <property type="entry name" value="Creatin/AminoP/Spt16_N"/>
</dbReference>
<feature type="domain" description="Creatinase N-terminal" evidence="2">
    <location>
        <begin position="16"/>
        <end position="156"/>
    </location>
</feature>
<dbReference type="PANTHER" id="PTHR46112">
    <property type="entry name" value="AMINOPEPTIDASE"/>
    <property type="match status" value="1"/>
</dbReference>
<protein>
    <submittedName>
        <fullName evidence="3">Xaa-Pro dipeptidase</fullName>
    </submittedName>
</protein>
<dbReference type="EMBL" id="FNYE01000069">
    <property type="protein sequence ID" value="SEK13473.1"/>
    <property type="molecule type" value="Genomic_DNA"/>
</dbReference>
<feature type="domain" description="Peptidase M24" evidence="1">
    <location>
        <begin position="164"/>
        <end position="367"/>
    </location>
</feature>
<evidence type="ECO:0000313" key="4">
    <source>
        <dbReference type="Proteomes" id="UP000198866"/>
    </source>
</evidence>
<dbReference type="Proteomes" id="UP000198866">
    <property type="component" value="Unassembled WGS sequence"/>
</dbReference>
<dbReference type="PANTHER" id="PTHR46112:SF2">
    <property type="entry name" value="XAA-PRO AMINOPEPTIDASE P-RELATED"/>
    <property type="match status" value="1"/>
</dbReference>
<keyword evidence="4" id="KW-1185">Reference proteome</keyword>